<evidence type="ECO:0000256" key="1">
    <source>
        <dbReference type="ARBA" id="ARBA00001946"/>
    </source>
</evidence>
<comment type="cofactor">
    <cofactor evidence="1">
        <name>Mg(2+)</name>
        <dbReference type="ChEBI" id="CHEBI:18420"/>
    </cofactor>
</comment>
<organism evidence="11 12">
    <name type="scientific">Potamilus streckersoni</name>
    <dbReference type="NCBI Taxonomy" id="2493646"/>
    <lineage>
        <taxon>Eukaryota</taxon>
        <taxon>Metazoa</taxon>
        <taxon>Spiralia</taxon>
        <taxon>Lophotrochozoa</taxon>
        <taxon>Mollusca</taxon>
        <taxon>Bivalvia</taxon>
        <taxon>Autobranchia</taxon>
        <taxon>Heteroconchia</taxon>
        <taxon>Palaeoheterodonta</taxon>
        <taxon>Unionida</taxon>
        <taxon>Unionoidea</taxon>
        <taxon>Unionidae</taxon>
        <taxon>Ambleminae</taxon>
        <taxon>Lampsilini</taxon>
        <taxon>Potamilus</taxon>
    </lineage>
</organism>
<dbReference type="Pfam" id="PF03281">
    <property type="entry name" value="Mab-21"/>
    <property type="match status" value="1"/>
</dbReference>
<dbReference type="AlphaFoldDB" id="A0AAE0W6M2"/>
<feature type="domain" description="Mab-21-like HhH/H2TH-like" evidence="10">
    <location>
        <begin position="238"/>
        <end position="329"/>
    </location>
</feature>
<evidence type="ECO:0000259" key="9">
    <source>
        <dbReference type="Pfam" id="PF03281"/>
    </source>
</evidence>
<keyword evidence="3" id="KW-0808">Transferase</keyword>
<dbReference type="InterPro" id="IPR046903">
    <property type="entry name" value="Mab-21-like_nuc_Trfase"/>
</dbReference>
<comment type="caution">
    <text evidence="11">The sequence shown here is derived from an EMBL/GenBank/DDBJ whole genome shotgun (WGS) entry which is preliminary data.</text>
</comment>
<dbReference type="SMART" id="SM01265">
    <property type="entry name" value="Mab-21"/>
    <property type="match status" value="1"/>
</dbReference>
<accession>A0AAE0W6M2</accession>
<keyword evidence="5" id="KW-0479">Metal-binding</keyword>
<protein>
    <recommendedName>
        <fullName evidence="13">Mab-21-like HhH/H2TH-like domain-containing protein</fullName>
    </recommendedName>
</protein>
<dbReference type="PANTHER" id="PTHR10656">
    <property type="entry name" value="CELL FATE DETERMINING PROTEIN MAB21-RELATED"/>
    <property type="match status" value="1"/>
</dbReference>
<keyword evidence="6" id="KW-0547">Nucleotide-binding</keyword>
<evidence type="ECO:0000256" key="3">
    <source>
        <dbReference type="ARBA" id="ARBA00022679"/>
    </source>
</evidence>
<evidence type="ECO:0000256" key="8">
    <source>
        <dbReference type="ARBA" id="ARBA00022842"/>
    </source>
</evidence>
<evidence type="ECO:0000256" key="7">
    <source>
        <dbReference type="ARBA" id="ARBA00022840"/>
    </source>
</evidence>
<dbReference type="Pfam" id="PF20266">
    <property type="entry name" value="Mab-21_C"/>
    <property type="match status" value="1"/>
</dbReference>
<feature type="domain" description="Mab-21-like nucleotidyltransferase" evidence="9">
    <location>
        <begin position="148"/>
        <end position="231"/>
    </location>
</feature>
<evidence type="ECO:0000313" key="11">
    <source>
        <dbReference type="EMBL" id="KAK3604078.1"/>
    </source>
</evidence>
<evidence type="ECO:0000256" key="4">
    <source>
        <dbReference type="ARBA" id="ARBA00022695"/>
    </source>
</evidence>
<evidence type="ECO:0000256" key="6">
    <source>
        <dbReference type="ARBA" id="ARBA00022741"/>
    </source>
</evidence>
<comment type="similarity">
    <text evidence="2">Belongs to the mab-21 family.</text>
</comment>
<evidence type="ECO:0000256" key="2">
    <source>
        <dbReference type="ARBA" id="ARBA00008307"/>
    </source>
</evidence>
<keyword evidence="12" id="KW-1185">Reference proteome</keyword>
<reference evidence="11" key="2">
    <citation type="journal article" date="2021" name="Genome Biol. Evol.">
        <title>Developing a high-quality reference genome for a parasitic bivalve with doubly uniparental inheritance (Bivalvia: Unionida).</title>
        <authorList>
            <person name="Smith C.H."/>
        </authorList>
    </citation>
    <scope>NUCLEOTIDE SEQUENCE</scope>
    <source>
        <strain evidence="11">CHS0354</strain>
        <tissue evidence="11">Mantle</tissue>
    </source>
</reference>
<dbReference type="PANTHER" id="PTHR10656:SF42">
    <property type="entry name" value="CYCLIC GMP-AMP SYNTHASE-LIKE PROTEIN-RELATED"/>
    <property type="match status" value="1"/>
</dbReference>
<sequence length="681" mass="78112">MANSGSFSVCISALLDTMGFNREMIDFRIDNTRQRDITGVLFKHDRARLITGGKADGTSKWGQGDLDLMFIYTSIIVTDRQIETPSHRHTVLYVDDIGIHCGYTRLRVAYRGNMDNTMKRSLICISRNLKAMLFQCHSKRQIQAVTSGPAHQMLSNGIPRDIVHAFSHPEWPAQASEWANRCRRHGWPSETVVAAIVQCGCNLVPKGFKGSPTEKLEWCFSFANHETLIIQQFNLMQKQVYILLKIIANDLKKIYPEFRDLVTSYTLKIVALWQVELHHARNWDRSHLLDRLMEALDFLKSCVESQNLPAYFIAGNNLFDGKITQSTSASLSRLLNNFLCQGAGCVLTFPSMQQQLQIMQIPGLRKMIVNYWSGVELANMIGHYCQDYLAMDQRERHMLRSISLIDSTDRTRHASLTKGVSKIMKATFAYIYIAKVKKARMSNIRKYELYRPFLRIASANIDTDKIAGRVKFAGLLQVLGRTNEAKKILYSTKLRPLFGGSYKAHHRNVIHKKYIIRKTSNTLTEEVIARFGRDKYVQECVSLDVVYSIEEIDVVPNHIKYELFHEPKSSDPVNGAHVDPDMLKYYLLYKCHTQLGEKENAEDAFLNLIKIATNNQFDPYMEFRDVALNVLGLSYMEKKDFLRGYCCFCRAMCLRPQLFRQKCSSSTPWHLAVLASALIKM</sequence>
<evidence type="ECO:0000256" key="5">
    <source>
        <dbReference type="ARBA" id="ARBA00022723"/>
    </source>
</evidence>
<keyword evidence="4" id="KW-0548">Nucleotidyltransferase</keyword>
<gene>
    <name evidence="11" type="ORF">CHS0354_033484</name>
</gene>
<dbReference type="GO" id="GO:0005524">
    <property type="term" value="F:ATP binding"/>
    <property type="evidence" value="ECO:0007669"/>
    <property type="project" value="UniProtKB-KW"/>
</dbReference>
<evidence type="ECO:0000259" key="10">
    <source>
        <dbReference type="Pfam" id="PF20266"/>
    </source>
</evidence>
<reference evidence="11" key="1">
    <citation type="journal article" date="2021" name="Genome Biol. Evol.">
        <title>A High-Quality Reference Genome for a Parasitic Bivalve with Doubly Uniparental Inheritance (Bivalvia: Unionida).</title>
        <authorList>
            <person name="Smith C.H."/>
        </authorList>
    </citation>
    <scope>NUCLEOTIDE SEQUENCE</scope>
    <source>
        <strain evidence="11">CHS0354</strain>
    </source>
</reference>
<reference evidence="11" key="3">
    <citation type="submission" date="2023-05" db="EMBL/GenBank/DDBJ databases">
        <authorList>
            <person name="Smith C.H."/>
        </authorList>
    </citation>
    <scope>NUCLEOTIDE SEQUENCE</scope>
    <source>
        <strain evidence="11">CHS0354</strain>
        <tissue evidence="11">Mantle</tissue>
    </source>
</reference>
<name>A0AAE0W6M2_9BIVA</name>
<keyword evidence="7" id="KW-0067">ATP-binding</keyword>
<proteinExistence type="inferred from homology"/>
<dbReference type="InterPro" id="IPR024810">
    <property type="entry name" value="MAB21L/cGLR"/>
</dbReference>
<dbReference type="EMBL" id="JAEAOA010001963">
    <property type="protein sequence ID" value="KAK3604078.1"/>
    <property type="molecule type" value="Genomic_DNA"/>
</dbReference>
<dbReference type="InterPro" id="IPR046906">
    <property type="entry name" value="Mab-21_HhH/H2TH-like"/>
</dbReference>
<keyword evidence="8" id="KW-0460">Magnesium</keyword>
<dbReference type="GO" id="GO:0046872">
    <property type="term" value="F:metal ion binding"/>
    <property type="evidence" value="ECO:0007669"/>
    <property type="project" value="UniProtKB-KW"/>
</dbReference>
<evidence type="ECO:0000313" key="12">
    <source>
        <dbReference type="Proteomes" id="UP001195483"/>
    </source>
</evidence>
<dbReference type="Proteomes" id="UP001195483">
    <property type="component" value="Unassembled WGS sequence"/>
</dbReference>
<evidence type="ECO:0008006" key="13">
    <source>
        <dbReference type="Google" id="ProtNLM"/>
    </source>
</evidence>
<dbReference type="GO" id="GO:0016779">
    <property type="term" value="F:nucleotidyltransferase activity"/>
    <property type="evidence" value="ECO:0007669"/>
    <property type="project" value="UniProtKB-KW"/>
</dbReference>
<dbReference type="Gene3D" id="1.10.1410.40">
    <property type="match status" value="1"/>
</dbReference>